<dbReference type="KEGG" id="ntr:B0W44_15935"/>
<dbReference type="KEGG" id="ntr:B0W44_07400"/>
<reference evidence="2 3" key="1">
    <citation type="journal article" date="2015" name="Int. J. Syst. Evol. Microbiol.">
        <title>Novibacillus thermophilus gen. nov., sp. nov., a Gram-staining-negative and moderately thermophilic member of the family Thermoactinomycetaceae.</title>
        <authorList>
            <person name="Yang G."/>
            <person name="Chen J."/>
            <person name="Zhou S."/>
        </authorList>
    </citation>
    <scope>NUCLEOTIDE SEQUENCE [LARGE SCALE GENOMIC DNA]</scope>
    <source>
        <strain evidence="2 3">SG-1</strain>
    </source>
</reference>
<organism evidence="2 3">
    <name type="scientific">Novibacillus thermophilus</name>
    <dbReference type="NCBI Taxonomy" id="1471761"/>
    <lineage>
        <taxon>Bacteria</taxon>
        <taxon>Bacillati</taxon>
        <taxon>Bacillota</taxon>
        <taxon>Bacilli</taxon>
        <taxon>Bacillales</taxon>
        <taxon>Thermoactinomycetaceae</taxon>
        <taxon>Novibacillus</taxon>
    </lineage>
</organism>
<gene>
    <name evidence="1" type="ORF">B0W44_07400</name>
    <name evidence="2" type="ORF">B0W44_15935</name>
</gene>
<dbReference type="EMBL" id="CP019699">
    <property type="protein sequence ID" value="AQS57018.1"/>
    <property type="molecule type" value="Genomic_DNA"/>
</dbReference>
<sequence>MVKSLIPHTTSFAGASVAKKIFFQRAGEGTGKVACPAQKDWNLVGDIWGWRQMFPMGESVSVFAFQPLRASVG</sequence>
<dbReference type="STRING" id="1471761.B0W44_07400"/>
<evidence type="ECO:0000313" key="1">
    <source>
        <dbReference type="EMBL" id="AQS55633.1"/>
    </source>
</evidence>
<evidence type="ECO:0000313" key="3">
    <source>
        <dbReference type="Proteomes" id="UP000188603"/>
    </source>
</evidence>
<reference evidence="2" key="2">
    <citation type="submission" date="2017-02" db="EMBL/GenBank/DDBJ databases">
        <authorList>
            <person name="Peterson S.W."/>
        </authorList>
    </citation>
    <scope>NUCLEOTIDE SEQUENCE</scope>
    <source>
        <strain evidence="2">SG-1</strain>
    </source>
</reference>
<keyword evidence="3" id="KW-1185">Reference proteome</keyword>
<protein>
    <submittedName>
        <fullName evidence="2">Uncharacterized protein</fullName>
    </submittedName>
</protein>
<proteinExistence type="predicted"/>
<dbReference type="AlphaFoldDB" id="A0A1U9KAF5"/>
<accession>A0A1U9KAF5</accession>
<dbReference type="Proteomes" id="UP000188603">
    <property type="component" value="Chromosome"/>
</dbReference>
<dbReference type="EMBL" id="CP019699">
    <property type="protein sequence ID" value="AQS55633.1"/>
    <property type="molecule type" value="Genomic_DNA"/>
</dbReference>
<name>A0A1U9KAF5_9BACL</name>
<evidence type="ECO:0000313" key="2">
    <source>
        <dbReference type="EMBL" id="AQS57018.1"/>
    </source>
</evidence>